<dbReference type="InterPro" id="IPR052055">
    <property type="entry name" value="Hepadnavirus_pol/RT"/>
</dbReference>
<proteinExistence type="predicted"/>
<reference evidence="2" key="1">
    <citation type="submission" date="2018-11" db="EMBL/GenBank/DDBJ databases">
        <authorList>
            <person name="Alioto T."/>
            <person name="Alioto T."/>
        </authorList>
    </citation>
    <scope>NUCLEOTIDE SEQUENCE</scope>
</reference>
<dbReference type="Proteomes" id="UP000596742">
    <property type="component" value="Unassembled WGS sequence"/>
</dbReference>
<dbReference type="PROSITE" id="PS50878">
    <property type="entry name" value="RT_POL"/>
    <property type="match status" value="1"/>
</dbReference>
<dbReference type="PANTHER" id="PTHR33050">
    <property type="entry name" value="REVERSE TRANSCRIPTASE DOMAIN-CONTAINING PROTEIN"/>
    <property type="match status" value="1"/>
</dbReference>
<dbReference type="Gene3D" id="3.10.10.10">
    <property type="entry name" value="HIV Type 1 Reverse Transcriptase, subunit A, domain 1"/>
    <property type="match status" value="1"/>
</dbReference>
<gene>
    <name evidence="2" type="ORF">MGAL_10B030822</name>
</gene>
<feature type="domain" description="Reverse transcriptase" evidence="1">
    <location>
        <begin position="1"/>
        <end position="237"/>
    </location>
</feature>
<dbReference type="InterPro" id="IPR043128">
    <property type="entry name" value="Rev_trsase/Diguanyl_cyclase"/>
</dbReference>
<dbReference type="InterPro" id="IPR000477">
    <property type="entry name" value="RT_dom"/>
</dbReference>
<dbReference type="Pfam" id="PF00078">
    <property type="entry name" value="RVT_1"/>
    <property type="match status" value="1"/>
</dbReference>
<evidence type="ECO:0000259" key="1">
    <source>
        <dbReference type="PROSITE" id="PS50878"/>
    </source>
</evidence>
<evidence type="ECO:0000313" key="2">
    <source>
        <dbReference type="EMBL" id="VDI01841.1"/>
    </source>
</evidence>
<dbReference type="CDD" id="cd03714">
    <property type="entry name" value="RT_DIRS1"/>
    <property type="match status" value="1"/>
</dbReference>
<keyword evidence="3" id="KW-1185">Reference proteome</keyword>
<dbReference type="SUPFAM" id="SSF56672">
    <property type="entry name" value="DNA/RNA polymerases"/>
    <property type="match status" value="1"/>
</dbReference>
<protein>
    <recommendedName>
        <fullName evidence="1">Reverse transcriptase domain-containing protein</fullName>
    </recommendedName>
</protein>
<sequence length="448" mass="50837">MGPRQAVNCSNLISAKQHESELEEKITKEIQAGRIAGPFKNKPFSNLRLSPIGLVAKKPPPGSKIHGWRMIQHLSYPLGSSINSFIDPQLATVQYTSFDKVLGTISKLGKGAEMARMDIVSAFRLLILHPDEFVLFGFRFQDNFYFQKALPMGCSAAACALFEKFSCFLEWLVRFQSHKESIEHYLDDFLLAGEARSGECLHLMNNFRTICSDIGVPLAEEKTLGPTCIMTFLGLEIDTLEMVIRIPQDKLTEVKGKLELTIKKRKITLRDLQSLVGSLNFCAKAIPSVRAFNRRFCDAMCGIQRSNHFIRVTLGMKEDIKTWLTFLENFNGTLAFGESEWLSNSKIHLFTDSAGNPDLGCGVYFSGRWAYFQWPSSWENTDVMADITFLELVPIVLSILLFKEDLYNKRILFHTDNKALVSILNKKSSKSRRVMELVRPFVLQTMLF</sequence>
<dbReference type="Gene3D" id="3.30.70.270">
    <property type="match status" value="1"/>
</dbReference>
<dbReference type="InterPro" id="IPR043502">
    <property type="entry name" value="DNA/RNA_pol_sf"/>
</dbReference>
<organism evidence="2 3">
    <name type="scientific">Mytilus galloprovincialis</name>
    <name type="common">Mediterranean mussel</name>
    <dbReference type="NCBI Taxonomy" id="29158"/>
    <lineage>
        <taxon>Eukaryota</taxon>
        <taxon>Metazoa</taxon>
        <taxon>Spiralia</taxon>
        <taxon>Lophotrochozoa</taxon>
        <taxon>Mollusca</taxon>
        <taxon>Bivalvia</taxon>
        <taxon>Autobranchia</taxon>
        <taxon>Pteriomorphia</taxon>
        <taxon>Mytilida</taxon>
        <taxon>Mytiloidea</taxon>
        <taxon>Mytilidae</taxon>
        <taxon>Mytilinae</taxon>
        <taxon>Mytilus</taxon>
    </lineage>
</organism>
<name>A0A8B6CAB5_MYTGA</name>
<accession>A0A8B6CAB5</accession>
<dbReference type="EMBL" id="UYJE01001396">
    <property type="protein sequence ID" value="VDI01841.1"/>
    <property type="molecule type" value="Genomic_DNA"/>
</dbReference>
<dbReference type="PANTHER" id="PTHR33050:SF8">
    <property type="entry name" value="REVERSE TRANSCRIPTASE DOMAIN-CONTAINING PROTEIN"/>
    <property type="match status" value="1"/>
</dbReference>
<dbReference type="OrthoDB" id="6109470at2759"/>
<comment type="caution">
    <text evidence="2">The sequence shown here is derived from an EMBL/GenBank/DDBJ whole genome shotgun (WGS) entry which is preliminary data.</text>
</comment>
<dbReference type="AlphaFoldDB" id="A0A8B6CAB5"/>
<evidence type="ECO:0000313" key="3">
    <source>
        <dbReference type="Proteomes" id="UP000596742"/>
    </source>
</evidence>
<dbReference type="CDD" id="cd09275">
    <property type="entry name" value="RNase_HI_RT_DIRS1"/>
    <property type="match status" value="1"/>
</dbReference>